<proteinExistence type="predicted"/>
<dbReference type="AlphaFoldDB" id="A0A7N1A1R7"/>
<reference evidence="1" key="1">
    <citation type="submission" date="2021-01" db="UniProtKB">
        <authorList>
            <consortium name="EnsemblPlants"/>
        </authorList>
    </citation>
    <scope>IDENTIFICATION</scope>
</reference>
<name>A0A7N1A1R7_KALFE</name>
<dbReference type="EnsemblPlants" id="Kaladp0076s0005.1.v1.1">
    <property type="protein sequence ID" value="Kaladp0076s0005.1.v1.1.CDS.1"/>
    <property type="gene ID" value="Kaladp0076s0005.v1.1"/>
</dbReference>
<dbReference type="Proteomes" id="UP000594263">
    <property type="component" value="Unplaced"/>
</dbReference>
<keyword evidence="2" id="KW-1185">Reference proteome</keyword>
<organism evidence="1 2">
    <name type="scientific">Kalanchoe fedtschenkoi</name>
    <name type="common">Lavender scallops</name>
    <name type="synonym">South American air plant</name>
    <dbReference type="NCBI Taxonomy" id="63787"/>
    <lineage>
        <taxon>Eukaryota</taxon>
        <taxon>Viridiplantae</taxon>
        <taxon>Streptophyta</taxon>
        <taxon>Embryophyta</taxon>
        <taxon>Tracheophyta</taxon>
        <taxon>Spermatophyta</taxon>
        <taxon>Magnoliopsida</taxon>
        <taxon>eudicotyledons</taxon>
        <taxon>Gunneridae</taxon>
        <taxon>Pentapetalae</taxon>
        <taxon>Saxifragales</taxon>
        <taxon>Crassulaceae</taxon>
        <taxon>Kalanchoe</taxon>
    </lineage>
</organism>
<dbReference type="Gramene" id="Kaladp0076s0005.1.v1.1">
    <property type="protein sequence ID" value="Kaladp0076s0005.1.v1.1.CDS.1"/>
    <property type="gene ID" value="Kaladp0076s0005.v1.1"/>
</dbReference>
<evidence type="ECO:0000313" key="1">
    <source>
        <dbReference type="EnsemblPlants" id="Kaladp0076s0005.1.v1.1.CDS.1"/>
    </source>
</evidence>
<evidence type="ECO:0000313" key="2">
    <source>
        <dbReference type="Proteomes" id="UP000594263"/>
    </source>
</evidence>
<sequence length="58" mass="6734">MGLHVPGLDFRFCPWILISTRYQKIEQRERLLFVIFRCYLGLFGTHLCCAAARMSTPG</sequence>
<protein>
    <submittedName>
        <fullName evidence="1">Uncharacterized protein</fullName>
    </submittedName>
</protein>
<accession>A0A7N1A1R7</accession>